<dbReference type="STRING" id="43928.SAMN05443636_1361"/>
<name>A0A1M5NVJ2_9EURY</name>
<dbReference type="OrthoDB" id="275581at2157"/>
<dbReference type="Proteomes" id="UP000184357">
    <property type="component" value="Unassembled WGS sequence"/>
</dbReference>
<keyword evidence="2" id="KW-1185">Reference proteome</keyword>
<sequence length="123" mass="13086">MGAVALVLAATFCAAGALVVQIAFEQGANAAADDVVSQDRYSSLELVSVSVAFGIPGPVSVVDEREVTVVVSRPADRPYPNLARTLSAHIERETGRSVTVTVEYLERRRYDPDASRSVPPPDT</sequence>
<evidence type="ECO:0000313" key="2">
    <source>
        <dbReference type="Proteomes" id="UP000184357"/>
    </source>
</evidence>
<dbReference type="RefSeq" id="WP_073307844.1">
    <property type="nucleotide sequence ID" value="NZ_FQWV01000003.1"/>
</dbReference>
<evidence type="ECO:0000313" key="1">
    <source>
        <dbReference type="EMBL" id="SHG93551.1"/>
    </source>
</evidence>
<reference evidence="1 2" key="1">
    <citation type="submission" date="2016-11" db="EMBL/GenBank/DDBJ databases">
        <authorList>
            <person name="Jaros S."/>
            <person name="Januszkiewicz K."/>
            <person name="Wedrychowicz H."/>
        </authorList>
    </citation>
    <scope>NUCLEOTIDE SEQUENCE [LARGE SCALE GENOMIC DNA]</scope>
    <source>
        <strain evidence="1 2">DSM 9297</strain>
    </source>
</reference>
<gene>
    <name evidence="1" type="ORF">SAMN05443636_1361</name>
</gene>
<dbReference type="EMBL" id="FQWV01000003">
    <property type="protein sequence ID" value="SHG93551.1"/>
    <property type="molecule type" value="Genomic_DNA"/>
</dbReference>
<dbReference type="AlphaFoldDB" id="A0A1M5NVJ2"/>
<proteinExistence type="predicted"/>
<accession>A0A1M5NVJ2</accession>
<organism evidence="1 2">
    <name type="scientific">Halobaculum gomorrense</name>
    <dbReference type="NCBI Taxonomy" id="43928"/>
    <lineage>
        <taxon>Archaea</taxon>
        <taxon>Methanobacteriati</taxon>
        <taxon>Methanobacteriota</taxon>
        <taxon>Stenosarchaea group</taxon>
        <taxon>Halobacteria</taxon>
        <taxon>Halobacteriales</taxon>
        <taxon>Haloferacaceae</taxon>
        <taxon>Halobaculum</taxon>
    </lineage>
</organism>
<protein>
    <submittedName>
        <fullName evidence="1">Uncharacterized protein</fullName>
    </submittedName>
</protein>